<dbReference type="PANTHER" id="PTHR32089">
    <property type="entry name" value="METHYL-ACCEPTING CHEMOTAXIS PROTEIN MCPB"/>
    <property type="match status" value="1"/>
</dbReference>
<sequence>MTGQQGSDRKWGWTQNLTFKIAGPMFVLLIAIVATSIWVRLQIDVSERHLNEQTAVTKELNSITLLQLSVQKAIMPANDYLGTQDEGLRDEFHQLASEVQNRLAAVEASLSTDEGKALYEAVTATWPKIRQLSQQILDLEDPQENDEGKRLMQEMDQLTDQLTAQVESFLLEHTDDTQRRLAQTGQEIAKIRISQSLFLLPLTVLGLILVALYIRWRIVRPLQFLERQMAKAANFDLRDTRVNIRQRDEIGHLVESFQQMEEQMKQILNKVSATAHRVAETSDRLANVMEENRQATEQAVGMIDKVAAGSNETATMMGDSAKALDEMAQGVQRIAEVSAIAYDASVATEEAAEQGNESLQQVIAQMNAIHATMRDLHDKILLLGERSQEIGKIVQVMTEIAAQTNLLALNASIEAARAGEGGRGFTVVANEIRHLAEQSRVSAGEITQLIEQIQAQTAQTVAATGEGMKNVASGVIVVQQAGEAFQQIWQAARRVVDQVQEASATAEEMSASSEELAAAIDEVAASAKSASENIQQVAASAEEQMAATEEVTDAANKLRLMAQEMENLVKQFKL</sequence>
<comment type="subcellular location">
    <subcellularLocation>
        <location evidence="1">Cell membrane</location>
    </subcellularLocation>
</comment>
<dbReference type="PROSITE" id="PS50885">
    <property type="entry name" value="HAMP"/>
    <property type="match status" value="1"/>
</dbReference>
<dbReference type="CDD" id="cd06225">
    <property type="entry name" value="HAMP"/>
    <property type="match status" value="1"/>
</dbReference>
<keyword evidence="7" id="KW-0175">Coiled coil</keyword>
<dbReference type="SMART" id="SM00283">
    <property type="entry name" value="MA"/>
    <property type="match status" value="1"/>
</dbReference>
<evidence type="ECO:0000256" key="6">
    <source>
        <dbReference type="PROSITE-ProRule" id="PRU00284"/>
    </source>
</evidence>
<dbReference type="InterPro" id="IPR004089">
    <property type="entry name" value="MCPsignal_dom"/>
</dbReference>
<feature type="domain" description="HAMP" evidence="10">
    <location>
        <begin position="216"/>
        <end position="269"/>
    </location>
</feature>
<evidence type="ECO:0000256" key="4">
    <source>
        <dbReference type="ARBA" id="ARBA00023224"/>
    </source>
</evidence>
<keyword evidence="3 8" id="KW-0472">Membrane</keyword>
<dbReference type="GO" id="GO:0005886">
    <property type="term" value="C:plasma membrane"/>
    <property type="evidence" value="ECO:0007669"/>
    <property type="project" value="UniProtKB-SubCell"/>
</dbReference>
<evidence type="ECO:0000256" key="1">
    <source>
        <dbReference type="ARBA" id="ARBA00004236"/>
    </source>
</evidence>
<dbReference type="EMBL" id="LZRT01000079">
    <property type="protein sequence ID" value="OUM87198.1"/>
    <property type="molecule type" value="Genomic_DNA"/>
</dbReference>
<evidence type="ECO:0000259" key="9">
    <source>
        <dbReference type="PROSITE" id="PS50111"/>
    </source>
</evidence>
<evidence type="ECO:0000256" key="3">
    <source>
        <dbReference type="ARBA" id="ARBA00023136"/>
    </source>
</evidence>
<dbReference type="GO" id="GO:0007165">
    <property type="term" value="P:signal transduction"/>
    <property type="evidence" value="ECO:0007669"/>
    <property type="project" value="UniProtKB-KW"/>
</dbReference>
<keyword evidence="8" id="KW-0812">Transmembrane</keyword>
<comment type="caution">
    <text evidence="11">The sequence shown here is derived from an EMBL/GenBank/DDBJ whole genome shotgun (WGS) entry which is preliminary data.</text>
</comment>
<evidence type="ECO:0008006" key="13">
    <source>
        <dbReference type="Google" id="ProtNLM"/>
    </source>
</evidence>
<dbReference type="Gene3D" id="1.10.287.950">
    <property type="entry name" value="Methyl-accepting chemotaxis protein"/>
    <property type="match status" value="1"/>
</dbReference>
<feature type="coiled-coil region" evidence="7">
    <location>
        <begin position="524"/>
        <end position="571"/>
    </location>
</feature>
<evidence type="ECO:0000313" key="11">
    <source>
        <dbReference type="EMBL" id="OUM87198.1"/>
    </source>
</evidence>
<evidence type="ECO:0000256" key="5">
    <source>
        <dbReference type="ARBA" id="ARBA00029447"/>
    </source>
</evidence>
<dbReference type="Proteomes" id="UP000196475">
    <property type="component" value="Unassembled WGS sequence"/>
</dbReference>
<evidence type="ECO:0000256" key="7">
    <source>
        <dbReference type="SAM" id="Coils"/>
    </source>
</evidence>
<keyword evidence="8" id="KW-1133">Transmembrane helix</keyword>
<dbReference type="Pfam" id="PF00015">
    <property type="entry name" value="MCPsignal"/>
    <property type="match status" value="1"/>
</dbReference>
<keyword evidence="2" id="KW-1003">Cell membrane</keyword>
<feature type="domain" description="Methyl-accepting transducer" evidence="9">
    <location>
        <begin position="288"/>
        <end position="524"/>
    </location>
</feature>
<evidence type="ECO:0000256" key="2">
    <source>
        <dbReference type="ARBA" id="ARBA00022475"/>
    </source>
</evidence>
<accession>A0A1Y3PPY4</accession>
<dbReference type="SUPFAM" id="SSF58104">
    <property type="entry name" value="Methyl-accepting chemotaxis protein (MCP) signaling domain"/>
    <property type="match status" value="1"/>
</dbReference>
<feature type="transmembrane region" description="Helical" evidence="8">
    <location>
        <begin position="21"/>
        <end position="41"/>
    </location>
</feature>
<proteinExistence type="inferred from homology"/>
<name>A0A1Y3PPY4_9BACI</name>
<protein>
    <recommendedName>
        <fullName evidence="13">Chemotaxis protein</fullName>
    </recommendedName>
</protein>
<dbReference type="AlphaFoldDB" id="A0A1Y3PPY4"/>
<dbReference type="PROSITE" id="PS50111">
    <property type="entry name" value="CHEMOTAXIS_TRANSDUC_2"/>
    <property type="match status" value="1"/>
</dbReference>
<evidence type="ECO:0000256" key="8">
    <source>
        <dbReference type="SAM" id="Phobius"/>
    </source>
</evidence>
<dbReference type="InterPro" id="IPR003660">
    <property type="entry name" value="HAMP_dom"/>
</dbReference>
<gene>
    <name evidence="11" type="ORF">BAA01_08995</name>
</gene>
<dbReference type="SMART" id="SM00304">
    <property type="entry name" value="HAMP"/>
    <property type="match status" value="1"/>
</dbReference>
<feature type="transmembrane region" description="Helical" evidence="8">
    <location>
        <begin position="197"/>
        <end position="216"/>
    </location>
</feature>
<dbReference type="PANTHER" id="PTHR32089:SF112">
    <property type="entry name" value="LYSOZYME-LIKE PROTEIN-RELATED"/>
    <property type="match status" value="1"/>
</dbReference>
<keyword evidence="4 6" id="KW-0807">Transducer</keyword>
<comment type="similarity">
    <text evidence="5">Belongs to the methyl-accepting chemotaxis (MCP) protein family.</text>
</comment>
<evidence type="ECO:0000313" key="12">
    <source>
        <dbReference type="Proteomes" id="UP000196475"/>
    </source>
</evidence>
<dbReference type="CDD" id="cd11386">
    <property type="entry name" value="MCP_signal"/>
    <property type="match status" value="1"/>
</dbReference>
<reference evidence="12" key="1">
    <citation type="submission" date="2016-06" db="EMBL/GenBank/DDBJ databases">
        <authorList>
            <person name="Nascimento L."/>
            <person name="Pereira R.V."/>
            <person name="Martins L.F."/>
            <person name="Quaggio R.B."/>
            <person name="Silva A.M."/>
            <person name="Setubal J.C."/>
        </authorList>
    </citation>
    <scope>NUCLEOTIDE SEQUENCE [LARGE SCALE GENOMIC DNA]</scope>
</reference>
<dbReference type="Pfam" id="PF00672">
    <property type="entry name" value="HAMP"/>
    <property type="match status" value="1"/>
</dbReference>
<evidence type="ECO:0000259" key="10">
    <source>
        <dbReference type="PROSITE" id="PS50885"/>
    </source>
</evidence>
<organism evidence="11 12">
    <name type="scientific">Bacillus thermozeamaize</name>
    <dbReference type="NCBI Taxonomy" id="230954"/>
    <lineage>
        <taxon>Bacteria</taxon>
        <taxon>Bacillati</taxon>
        <taxon>Bacillota</taxon>
        <taxon>Bacilli</taxon>
        <taxon>Bacillales</taxon>
        <taxon>Bacillaceae</taxon>
        <taxon>Bacillus</taxon>
    </lineage>
</organism>